<reference evidence="2 3" key="1">
    <citation type="submission" date="2015-09" db="EMBL/GenBank/DDBJ databases">
        <title>Identification and resolution of microdiversity through metagenomic sequencing of parallel consortia.</title>
        <authorList>
            <person name="Nelson W.C."/>
            <person name="Romine M.F."/>
            <person name="Lindemann S.R."/>
        </authorList>
    </citation>
    <scope>NUCLEOTIDE SEQUENCE [LARGE SCALE GENOMIC DNA]</scope>
    <source>
        <strain evidence="2">Ana</strain>
    </source>
</reference>
<dbReference type="NCBIfam" id="TIGR00254">
    <property type="entry name" value="GGDEF"/>
    <property type="match status" value="1"/>
</dbReference>
<dbReference type="PANTHER" id="PTHR45138">
    <property type="entry name" value="REGULATORY COMPONENTS OF SENSORY TRANSDUCTION SYSTEM"/>
    <property type="match status" value="1"/>
</dbReference>
<sequence>MNSVLLIGDDSFTASVITQVRGLDALTVKMVATAVAALKLIEEFAPDVAIVQARQLINSSIFQTFAHERHNTYFVVIEESTLYALYATEDSALASALGRSFVDLYLERTAGAIESGADAYLWLPPPHAAALPTALLSASSVESASSGEAICATQDIAKNHHSTKGDCLNCPPPLFQQSQCRLIQAHIQVGLNRAQRYRDLSRINDWLSAVALVDALTQISNRRAFDSELPRQIKVARLKNAPLSIMVLDIDFFKSVNDRYGHLVGDDVLKMLAKRLLGNMRFYDAPFRYGGEEFVITLSNTDLQEGYAIAQRLRQSIAQEPFEVSPLVEPSGQLTLTVSIGLAELRPEDDEQGRSFLHRADQCLLQAKGSGRNQVVSSRR</sequence>
<accession>A0A0P7YZP9</accession>
<evidence type="ECO:0000259" key="1">
    <source>
        <dbReference type="PROSITE" id="PS50887"/>
    </source>
</evidence>
<dbReference type="GO" id="GO:1902201">
    <property type="term" value="P:negative regulation of bacterial-type flagellum-dependent cell motility"/>
    <property type="evidence" value="ECO:0007669"/>
    <property type="project" value="TreeGrafter"/>
</dbReference>
<dbReference type="PROSITE" id="PS50887">
    <property type="entry name" value="GGDEF"/>
    <property type="match status" value="1"/>
</dbReference>
<name>A0A0P7YZP9_9CYAN</name>
<dbReference type="InterPro" id="IPR043128">
    <property type="entry name" value="Rev_trsase/Diguanyl_cyclase"/>
</dbReference>
<dbReference type="SUPFAM" id="SSF55073">
    <property type="entry name" value="Nucleotide cyclase"/>
    <property type="match status" value="1"/>
</dbReference>
<gene>
    <name evidence="2" type="ORF">HLUCCA11_07500</name>
</gene>
<dbReference type="InterPro" id="IPR029787">
    <property type="entry name" value="Nucleotide_cyclase"/>
</dbReference>
<dbReference type="STRING" id="1666911.HLUCCA11_07500"/>
<dbReference type="FunFam" id="3.30.70.270:FF:000001">
    <property type="entry name" value="Diguanylate cyclase domain protein"/>
    <property type="match status" value="1"/>
</dbReference>
<evidence type="ECO:0000313" key="2">
    <source>
        <dbReference type="EMBL" id="KPQ36047.1"/>
    </source>
</evidence>
<dbReference type="SMART" id="SM00267">
    <property type="entry name" value="GGDEF"/>
    <property type="match status" value="1"/>
</dbReference>
<proteinExistence type="predicted"/>
<dbReference type="CDD" id="cd01949">
    <property type="entry name" value="GGDEF"/>
    <property type="match status" value="1"/>
</dbReference>
<dbReference type="GO" id="GO:0052621">
    <property type="term" value="F:diguanylate cyclase activity"/>
    <property type="evidence" value="ECO:0007669"/>
    <property type="project" value="TreeGrafter"/>
</dbReference>
<dbReference type="PATRIC" id="fig|1666911.3.peg.3803"/>
<dbReference type="InterPro" id="IPR050469">
    <property type="entry name" value="Diguanylate_Cyclase"/>
</dbReference>
<organism evidence="2 3">
    <name type="scientific">Phormidesmis priestleyi Ana</name>
    <dbReference type="NCBI Taxonomy" id="1666911"/>
    <lineage>
        <taxon>Bacteria</taxon>
        <taxon>Bacillati</taxon>
        <taxon>Cyanobacteriota</taxon>
        <taxon>Cyanophyceae</taxon>
        <taxon>Leptolyngbyales</taxon>
        <taxon>Leptolyngbyaceae</taxon>
        <taxon>Phormidesmis</taxon>
    </lineage>
</organism>
<dbReference type="Pfam" id="PF00990">
    <property type="entry name" value="GGDEF"/>
    <property type="match status" value="1"/>
</dbReference>
<feature type="domain" description="GGDEF" evidence="1">
    <location>
        <begin position="241"/>
        <end position="380"/>
    </location>
</feature>
<dbReference type="PANTHER" id="PTHR45138:SF9">
    <property type="entry name" value="DIGUANYLATE CYCLASE DGCM-RELATED"/>
    <property type="match status" value="1"/>
</dbReference>
<evidence type="ECO:0000313" key="3">
    <source>
        <dbReference type="Proteomes" id="UP000050465"/>
    </source>
</evidence>
<dbReference type="AlphaFoldDB" id="A0A0P7YZP9"/>
<dbReference type="Proteomes" id="UP000050465">
    <property type="component" value="Unassembled WGS sequence"/>
</dbReference>
<comment type="caution">
    <text evidence="2">The sequence shown here is derived from an EMBL/GenBank/DDBJ whole genome shotgun (WGS) entry which is preliminary data.</text>
</comment>
<dbReference type="Gene3D" id="3.30.70.270">
    <property type="match status" value="1"/>
</dbReference>
<protein>
    <submittedName>
        <fullName evidence="2">Response regulator containing a CheY-like receiver domain and a GGDEF domain</fullName>
    </submittedName>
</protein>
<dbReference type="EMBL" id="LJZR01000008">
    <property type="protein sequence ID" value="KPQ36047.1"/>
    <property type="molecule type" value="Genomic_DNA"/>
</dbReference>
<dbReference type="GO" id="GO:0043709">
    <property type="term" value="P:cell adhesion involved in single-species biofilm formation"/>
    <property type="evidence" value="ECO:0007669"/>
    <property type="project" value="TreeGrafter"/>
</dbReference>
<dbReference type="InterPro" id="IPR000160">
    <property type="entry name" value="GGDEF_dom"/>
</dbReference>
<dbReference type="GO" id="GO:0005886">
    <property type="term" value="C:plasma membrane"/>
    <property type="evidence" value="ECO:0007669"/>
    <property type="project" value="TreeGrafter"/>
</dbReference>